<reference evidence="1 2" key="1">
    <citation type="submission" date="2023-02" db="EMBL/GenBank/DDBJ databases">
        <title>Complete genome sequence of a novel bacterium Oceanimonas sp. NTOU-MSR1 isolated from marine coast sediment.</title>
        <authorList>
            <person name="Yang H.-T."/>
            <person name="Chen Y.-L."/>
            <person name="Ho Y.-N."/>
        </authorList>
    </citation>
    <scope>NUCLEOTIDE SEQUENCE [LARGE SCALE GENOMIC DNA]</scope>
    <source>
        <strain evidence="1 2">NTOU-MSR1</strain>
    </source>
</reference>
<name>A0AA50Q6M6_9GAMM</name>
<keyword evidence="2" id="KW-1185">Reference proteome</keyword>
<organism evidence="1 2">
    <name type="scientific">Oceanimonas pelagia</name>
    <dbReference type="NCBI Taxonomy" id="3028314"/>
    <lineage>
        <taxon>Bacteria</taxon>
        <taxon>Pseudomonadati</taxon>
        <taxon>Pseudomonadota</taxon>
        <taxon>Gammaproteobacteria</taxon>
        <taxon>Aeromonadales</taxon>
        <taxon>Aeromonadaceae</taxon>
        <taxon>Oceanimonas</taxon>
    </lineage>
</organism>
<dbReference type="RefSeq" id="WP_306760745.1">
    <property type="nucleotide sequence ID" value="NZ_CP118224.1"/>
</dbReference>
<dbReference type="EMBL" id="CP118224">
    <property type="protein sequence ID" value="WMC09550.1"/>
    <property type="molecule type" value="Genomic_DNA"/>
</dbReference>
<dbReference type="AlphaFoldDB" id="A0AA50Q6M6"/>
<protein>
    <submittedName>
        <fullName evidence="1">Uncharacterized protein</fullName>
    </submittedName>
</protein>
<sequence>MPHPFAIEDFESLTECSDEKLYKLAHKAYDYHLDCMRAEREARLRFNDINKELIRRNRQPLLVRSEGC</sequence>
<dbReference type="Proteomes" id="UP001223802">
    <property type="component" value="Chromosome"/>
</dbReference>
<accession>A0AA50Q6M6</accession>
<evidence type="ECO:0000313" key="2">
    <source>
        <dbReference type="Proteomes" id="UP001223802"/>
    </source>
</evidence>
<evidence type="ECO:0000313" key="1">
    <source>
        <dbReference type="EMBL" id="WMC09550.1"/>
    </source>
</evidence>
<proteinExistence type="predicted"/>
<dbReference type="KEGG" id="ope:PU634_10520"/>
<gene>
    <name evidence="1" type="ORF">PU634_10520</name>
</gene>